<keyword evidence="3 5" id="KW-0863">Zinc-finger</keyword>
<dbReference type="GO" id="GO:0008270">
    <property type="term" value="F:zinc ion binding"/>
    <property type="evidence" value="ECO:0007669"/>
    <property type="project" value="UniProtKB-KW"/>
</dbReference>
<dbReference type="FunFam" id="3.30.160.60:FF:000100">
    <property type="entry name" value="Zinc finger 45-like"/>
    <property type="match status" value="1"/>
</dbReference>
<dbReference type="Gene3D" id="3.30.160.60">
    <property type="entry name" value="Classic Zinc Finger"/>
    <property type="match status" value="5"/>
</dbReference>
<accession>A0A7M7JVW5</accession>
<feature type="domain" description="C2H2-type" evidence="7">
    <location>
        <begin position="443"/>
        <end position="470"/>
    </location>
</feature>
<evidence type="ECO:0000256" key="4">
    <source>
        <dbReference type="ARBA" id="ARBA00022833"/>
    </source>
</evidence>
<dbReference type="PROSITE" id="PS50157">
    <property type="entry name" value="ZINC_FINGER_C2H2_2"/>
    <property type="match status" value="5"/>
</dbReference>
<feature type="compositionally biased region" description="Low complexity" evidence="6">
    <location>
        <begin position="41"/>
        <end position="65"/>
    </location>
</feature>
<proteinExistence type="predicted"/>
<feature type="region of interest" description="Disordered" evidence="6">
    <location>
        <begin position="382"/>
        <end position="404"/>
    </location>
</feature>
<keyword evidence="1" id="KW-0479">Metal-binding</keyword>
<dbReference type="InterPro" id="IPR013087">
    <property type="entry name" value="Znf_C2H2_type"/>
</dbReference>
<keyword evidence="4" id="KW-0862">Zinc</keyword>
<dbReference type="EnsemblMetazoa" id="XM_022801869">
    <property type="protein sequence ID" value="XP_022657604"/>
    <property type="gene ID" value="LOC111248853"/>
</dbReference>
<evidence type="ECO:0000256" key="6">
    <source>
        <dbReference type="SAM" id="MobiDB-lite"/>
    </source>
</evidence>
<evidence type="ECO:0000313" key="8">
    <source>
        <dbReference type="EnsemblMetazoa" id="XP_022657604"/>
    </source>
</evidence>
<evidence type="ECO:0000313" key="9">
    <source>
        <dbReference type="Proteomes" id="UP000594260"/>
    </source>
</evidence>
<dbReference type="InterPro" id="IPR050688">
    <property type="entry name" value="Zinc_finger/UBP_domain"/>
</dbReference>
<evidence type="ECO:0000256" key="5">
    <source>
        <dbReference type="PROSITE-ProRule" id="PRU00042"/>
    </source>
</evidence>
<dbReference type="SMART" id="SM00355">
    <property type="entry name" value="ZnF_C2H2"/>
    <property type="match status" value="5"/>
</dbReference>
<dbReference type="SUPFAM" id="SSF57667">
    <property type="entry name" value="beta-beta-alpha zinc fingers"/>
    <property type="match status" value="3"/>
</dbReference>
<feature type="region of interest" description="Disordered" evidence="6">
    <location>
        <begin position="214"/>
        <end position="237"/>
    </location>
</feature>
<feature type="domain" description="C2H2-type" evidence="7">
    <location>
        <begin position="471"/>
        <end position="499"/>
    </location>
</feature>
<name>A0A7M7JVW5_VARDE</name>
<protein>
    <recommendedName>
        <fullName evidence="7">C2H2-type domain-containing protein</fullName>
    </recommendedName>
</protein>
<dbReference type="KEGG" id="vde:111248853"/>
<evidence type="ECO:0000256" key="3">
    <source>
        <dbReference type="ARBA" id="ARBA00022771"/>
    </source>
</evidence>
<keyword evidence="9" id="KW-1185">Reference proteome</keyword>
<dbReference type="PANTHER" id="PTHR24403">
    <property type="entry name" value="ZINC FINGER PROTEIN"/>
    <property type="match status" value="1"/>
</dbReference>
<keyword evidence="2" id="KW-0677">Repeat</keyword>
<dbReference type="RefSeq" id="XP_022657604.1">
    <property type="nucleotide sequence ID" value="XM_022801869.1"/>
</dbReference>
<organism evidence="8 9">
    <name type="scientific">Varroa destructor</name>
    <name type="common">Honeybee mite</name>
    <dbReference type="NCBI Taxonomy" id="109461"/>
    <lineage>
        <taxon>Eukaryota</taxon>
        <taxon>Metazoa</taxon>
        <taxon>Ecdysozoa</taxon>
        <taxon>Arthropoda</taxon>
        <taxon>Chelicerata</taxon>
        <taxon>Arachnida</taxon>
        <taxon>Acari</taxon>
        <taxon>Parasitiformes</taxon>
        <taxon>Mesostigmata</taxon>
        <taxon>Gamasina</taxon>
        <taxon>Dermanyssoidea</taxon>
        <taxon>Varroidae</taxon>
        <taxon>Varroa</taxon>
    </lineage>
</organism>
<feature type="domain" description="C2H2-type" evidence="7">
    <location>
        <begin position="601"/>
        <end position="628"/>
    </location>
</feature>
<evidence type="ECO:0000256" key="1">
    <source>
        <dbReference type="ARBA" id="ARBA00022723"/>
    </source>
</evidence>
<dbReference type="GO" id="GO:0045944">
    <property type="term" value="P:positive regulation of transcription by RNA polymerase II"/>
    <property type="evidence" value="ECO:0007669"/>
    <property type="project" value="TreeGrafter"/>
</dbReference>
<feature type="compositionally biased region" description="Low complexity" evidence="6">
    <location>
        <begin position="387"/>
        <end position="402"/>
    </location>
</feature>
<dbReference type="AlphaFoldDB" id="A0A7M7JVW5"/>
<evidence type="ECO:0000259" key="7">
    <source>
        <dbReference type="PROSITE" id="PS50157"/>
    </source>
</evidence>
<evidence type="ECO:0000256" key="2">
    <source>
        <dbReference type="ARBA" id="ARBA00022737"/>
    </source>
</evidence>
<dbReference type="InterPro" id="IPR036236">
    <property type="entry name" value="Znf_C2H2_sf"/>
</dbReference>
<sequence length="788" mass="81362">MPTSSGGTSGGPSAATAATAIFALAASHATAGILAAAGGASSDSNVSCGNSSSGGSNSNGSRTSSPAPGHPSRSLGGSATIGPQPPQQFPTTTVAATGTISSNVIPSLSLGTTAAIGGWSFGSYCAGGGTGYISPVATAAGGIGNVIGVAGSAVTNSIPGTIKGILEWRTSTPPAAASSSSAAAILPRIAASSPSIVKSVGKFSGQGIVGGAPPGHLRAHLRSPHNPDINSPSSTPSSNDLAVAVNANWIAGGVGVGRSIGAEYPTATGYGGAINLSTTGPLAAVNANSLVGRGAATSAILGTAVPTVKTAIAGVLVGEASCRGTNVTAIDYCSSIVPGAIGVVTGHQLKGHQQTHLRDRPYRCAECGYTTPHRNILYQHQSSEHPSGQVDQISQDQGSGQQAANSIRVSLPNFGLSGGGAGGAGGGNGNGSGKSYNQTTTPVKCEFCNYETTHRANMYRHKRTHSGVKNYECSVCGVMTTRSDNLRQHMLAKHGFVAPHISHNFAGNGGGSVRSSTLAGSTHPIMTMPLRDSTRIIRVRSPQQAQQKQEVQQQHQLEVRMGLLETTAHQPTPSIDVLVSTLTSETELYRAWTMASGRKMFSCLTCTYTTSDRRTIERHKMVHTGEKPYACTDCSFRTSRRDTLNNHIRCRHPETFGLLLMAQQQQQDIGNNDYVELIRSVHRQYCPSDVTIAPLDASSSAISNASLESNAAGSDVVNPSTIGRTVHRLQDDSVIQIVHDHVIALNSRASSLKEEAQKCNPVTNVADETGLANVHNQHTAQMFKAEKD</sequence>
<dbReference type="GO" id="GO:0005634">
    <property type="term" value="C:nucleus"/>
    <property type="evidence" value="ECO:0007669"/>
    <property type="project" value="TreeGrafter"/>
</dbReference>
<dbReference type="Pfam" id="PF00096">
    <property type="entry name" value="zf-C2H2"/>
    <property type="match status" value="1"/>
</dbReference>
<dbReference type="OrthoDB" id="6496232at2759"/>
<dbReference type="Proteomes" id="UP000594260">
    <property type="component" value="Unplaced"/>
</dbReference>
<reference evidence="8" key="1">
    <citation type="submission" date="2021-01" db="UniProtKB">
        <authorList>
            <consortium name="EnsemblMetazoa"/>
        </authorList>
    </citation>
    <scope>IDENTIFICATION</scope>
</reference>
<feature type="compositionally biased region" description="Polar residues" evidence="6">
    <location>
        <begin position="228"/>
        <end position="237"/>
    </location>
</feature>
<feature type="domain" description="C2H2-type" evidence="7">
    <location>
        <begin position="362"/>
        <end position="390"/>
    </location>
</feature>
<dbReference type="InParanoid" id="A0A7M7JVW5"/>
<feature type="region of interest" description="Disordered" evidence="6">
    <location>
        <begin position="41"/>
        <end position="91"/>
    </location>
</feature>
<dbReference type="GeneID" id="111248853"/>
<dbReference type="PANTHER" id="PTHR24403:SF67">
    <property type="entry name" value="FI01116P-RELATED"/>
    <property type="match status" value="1"/>
</dbReference>
<feature type="domain" description="C2H2-type" evidence="7">
    <location>
        <begin position="629"/>
        <end position="652"/>
    </location>
</feature>